<feature type="region of interest" description="Disordered" evidence="1">
    <location>
        <begin position="2065"/>
        <end position="2283"/>
    </location>
</feature>
<dbReference type="GO" id="GO:0003723">
    <property type="term" value="F:RNA binding"/>
    <property type="evidence" value="ECO:0007669"/>
    <property type="project" value="TreeGrafter"/>
</dbReference>
<dbReference type="PANTHER" id="PTHR23185:SF0">
    <property type="entry name" value="PROTEIN VIRILIZER HOMOLOG"/>
    <property type="match status" value="1"/>
</dbReference>
<proteinExistence type="predicted"/>
<feature type="compositionally biased region" description="Low complexity" evidence="1">
    <location>
        <begin position="2144"/>
        <end position="2166"/>
    </location>
</feature>
<feature type="region of interest" description="Disordered" evidence="1">
    <location>
        <begin position="1664"/>
        <end position="1694"/>
    </location>
</feature>
<feature type="compositionally biased region" description="Polar residues" evidence="1">
    <location>
        <begin position="2090"/>
        <end position="2102"/>
    </location>
</feature>
<feature type="region of interest" description="Disordered" evidence="1">
    <location>
        <begin position="1905"/>
        <end position="1925"/>
    </location>
</feature>
<evidence type="ECO:0000256" key="1">
    <source>
        <dbReference type="SAM" id="MobiDB-lite"/>
    </source>
</evidence>
<dbReference type="InterPro" id="IPR026736">
    <property type="entry name" value="Virilizer"/>
</dbReference>
<dbReference type="Proteomes" id="UP000824469">
    <property type="component" value="Unassembled WGS sequence"/>
</dbReference>
<feature type="compositionally biased region" description="Basic and acidic residues" evidence="1">
    <location>
        <begin position="1614"/>
        <end position="1625"/>
    </location>
</feature>
<feature type="region of interest" description="Disordered" evidence="1">
    <location>
        <begin position="1962"/>
        <end position="2011"/>
    </location>
</feature>
<dbReference type="EMBL" id="JAHRHJ020003813">
    <property type="protein sequence ID" value="KAH9287987.1"/>
    <property type="molecule type" value="Genomic_DNA"/>
</dbReference>
<evidence type="ECO:0000313" key="2">
    <source>
        <dbReference type="EMBL" id="KAH9287987.1"/>
    </source>
</evidence>
<feature type="compositionally biased region" description="Pro residues" evidence="1">
    <location>
        <begin position="2177"/>
        <end position="2213"/>
    </location>
</feature>
<feature type="compositionally biased region" description="Pro residues" evidence="1">
    <location>
        <begin position="1907"/>
        <end position="1918"/>
    </location>
</feature>
<reference evidence="2 3" key="1">
    <citation type="journal article" date="2021" name="Nat. Plants">
        <title>The Taxus genome provides insights into paclitaxel biosynthesis.</title>
        <authorList>
            <person name="Xiong X."/>
            <person name="Gou J."/>
            <person name="Liao Q."/>
            <person name="Li Y."/>
            <person name="Zhou Q."/>
            <person name="Bi G."/>
            <person name="Li C."/>
            <person name="Du R."/>
            <person name="Wang X."/>
            <person name="Sun T."/>
            <person name="Guo L."/>
            <person name="Liang H."/>
            <person name="Lu P."/>
            <person name="Wu Y."/>
            <person name="Zhang Z."/>
            <person name="Ro D.K."/>
            <person name="Shang Y."/>
            <person name="Huang S."/>
            <person name="Yan J."/>
        </authorList>
    </citation>
    <scope>NUCLEOTIDE SEQUENCE [LARGE SCALE GENOMIC DNA]</scope>
    <source>
        <strain evidence="2">Ta-2019</strain>
    </source>
</reference>
<accession>A0AA38BR43</accession>
<keyword evidence="3" id="KW-1185">Reference proteome</keyword>
<feature type="compositionally biased region" description="Pro residues" evidence="1">
    <location>
        <begin position="2129"/>
        <end position="2143"/>
    </location>
</feature>
<feature type="non-terminal residue" evidence="2">
    <location>
        <position position="1"/>
    </location>
</feature>
<name>A0AA38BR43_TAXCH</name>
<evidence type="ECO:0000313" key="3">
    <source>
        <dbReference type="Proteomes" id="UP000824469"/>
    </source>
</evidence>
<protein>
    <recommendedName>
        <fullName evidence="4">Virilizer N-terminal domain-containing protein</fullName>
    </recommendedName>
</protein>
<feature type="compositionally biased region" description="Pro residues" evidence="1">
    <location>
        <begin position="2073"/>
        <end position="2087"/>
    </location>
</feature>
<dbReference type="PANTHER" id="PTHR23185">
    <property type="entry name" value="PROTEIN VIRILIZER HOMOLOG"/>
    <property type="match status" value="1"/>
</dbReference>
<feature type="compositionally biased region" description="Polar residues" evidence="1">
    <location>
        <begin position="1626"/>
        <end position="1635"/>
    </location>
</feature>
<feature type="compositionally biased region" description="Low complexity" evidence="1">
    <location>
        <begin position="1583"/>
        <end position="1594"/>
    </location>
</feature>
<feature type="non-terminal residue" evidence="2">
    <location>
        <position position="2348"/>
    </location>
</feature>
<dbReference type="OMA" id="WIGFAID"/>
<feature type="compositionally biased region" description="Low complexity" evidence="1">
    <location>
        <begin position="2253"/>
        <end position="2283"/>
    </location>
</feature>
<gene>
    <name evidence="2" type="ORF">KI387_032104</name>
</gene>
<sequence>VRFTESVVISACEFLEQNASASCPMISLSGASCPQSFALEAFVQCEGEARFRRLCQAFLYSPSSSNILEVQPVVTNHLVIRGSYRTLTLVVYGNTAEELGQFSVEFDLDNSLANLVRSPAEGRIEDLPLALQSARPTFEESISSIQRLHLFVEPQPSLEVKQIIHLGTKIGHIPVNESSAQILTNALLLAASPYLLHDFSAVAGNDKHNGIVQYNVKSPRRNPTNLVKAKIELMDLYRKLGSKTDDLQSGNLEHFELDDLGQPLTEDLVLDIFRQCFQFEKDLVNDGISIKSQMGKLITGLSMVHLLCTDTEGCCQFVKAGGMQHLINVLLHYLGRSTVITLLTLGVVERACRYAVGCEAFLGWVRRKGEIIATGTSEGYSTLLKLLLQRPRHNIACLVTSILHRLRAYEIMVKFESTVGSLLENISVNSKVPESGISILVEANSEIKRLLKLLNLREPIEDPSPAAHAKRLLLVDQDDGTLTYKATVGSIGSSKYCFAQRDIDPHLLSLLKERCFLPLLAALLSSPTLRSGIGSTMDIFVDLVTAIEAILLSFLLCQSGLLFFLSEPEATAALVLALQGVEDINKNEFLPLRYAAVMISKGFFCPPQDIGMIVETNLRVVSAIDRLIGAALHSEELLWALWDLCSISRLRMSLNFDVICKKSDIGRQAVLAVRFFPEAISVLMTVLQSGKESEPLNANSGTSPLSLAIFHASAELLEVMVNDSTACSLSAWIPHAVDLHKALHSSSPGSNKKDAPTRLLERVDAAVVYHKKGAIGLLRYAAVLASGGDAQLTSTSFLVSDPMEIDNIAADSAGSADFQSVESILGKLVTDKLFDGVILRDSSVPQLTTAMRILSFLAEHAGVAAVLYEEGAVTVVYVIIRNCAMMLERSSNTYDYLVDEGAECNSTADLLLERSQEQFLVDMLLPSLILLLTLLRKLQEAGEQHHNTKLLNALLRLHREISPKLAARTAVLPFCFPSSTLALGGVCHLLVSCVACWPIFGWTPGLFQRLLENVPAPASLALGPKEACSVLCLLGELFPEEGIWLWKNGTSSLNALKTLGVGTLLGIQSIEDIDWYLQPHQFEKLLSRLLPHVDKVAQIVLHFACAALVVLQDMLRVLVIRLSCQKPDYGAVLLRSLLSWAQDHISNGVTISETDAFKGERLLEFLAGLLEHPLTKKVLMNEGLVDILIRALENIIELPIVGEKSAMENMISTNDESSLRMQWCFPIFRSFSFICDPGVSVYPTTVISRRLSDCPPFEGHCTIISCLLKFCLVANVGKELRACWNAITSFSSHNLGRSAFAFVSIQMRSSIVGRDTSKESEYVFSSAGSEEPNREATCPFLSCWKKLLAAMDNDDDISHEAIEITRCFAIGILHLCAAGKSAHGLVAARSLFGLECGSAENQNEEQLKHVFHMIDLLNLKISGAGTDVSLHTLTTLEQTRAAVRAMHCLLEKSISTVHVPEIVPETELPSSELPLSSWELPPHLSVKSEVLLKCICKGSAMSNEDLEELQKGIHRTDEAYFLGRLADKFMWECPDSSPDRPTMPVPSLKRKTVSVDGSNRRQRGDGVGSVGGAEATATSSFVRTGGPTASSSGPSRRDTFRQRKPNTSRPPSMHVDDYVARERNNDGMSSSSNVVTVPRAGSTGGRPPSIHVDEFMARQRERQQLVASASGDLQQPVQTPPPETESTVDKVSKSRHMKTHLEDDLQEINIELDVVSESDDMLQFPQSDDFLPSAPASLRGASSPDSLADDAEFNTGSAQHFIHDSKETLVNSIEGINPATGVSREPVTRSDGGIPRHGSLTGDRGQGKQIVSGEMPFHQEQFNTRMQNTMPVSLQGYETLSMSKPPETLLQFYDQRSVSGVMQTVAEQGSMSLTSLHHRSSQSQPGPGAMLTVSQAYFEQKALAHAPPLPPLPPPPAVPSGSTPQRVEAGNVLASSYMHSTRDVQPPLPSGLPFHAFDSSVSGPVPSLPGRDQKYTAPKDYFKDGVGSGMNATSAPPLPPTGSRGQLEVPLHQPPSLQFHHEHPRPASYGSIALATPPRPLFDSISGVSTSTTPWVGVASTTRVSDENIASGRPPPPLPPMPPPFSTPPALQTSVQASSVQPVSGMYIQSTPAAPLPPLTSSSSAPQSHPLPPAFVPPLPPGRPMSLPGNPSSGVSSQQQGQSQQTHTHHGQQHLPSQPPQPPLQPRQLPQPPQPPRPPPPQPPQQPRPPLQPHQPLEQRPQAHAQASMHPPHIQFQLQPPSPQQNHLSQTVQQNPHLHQQQAQQPYYPQQQQEQHQQQQPEQAEHLLPQYHHQQAEHTQHQNLQQQESSLRLQQYFSSPESIQALLSDQEKLRQLLEQHPKLMQMLQ</sequence>
<feature type="compositionally biased region" description="Polar residues" evidence="1">
    <location>
        <begin position="2236"/>
        <end position="2252"/>
    </location>
</feature>
<feature type="compositionally biased region" description="Low complexity" evidence="1">
    <location>
        <begin position="2109"/>
        <end position="2128"/>
    </location>
</feature>
<evidence type="ECO:0008006" key="4">
    <source>
        <dbReference type="Google" id="ProtNLM"/>
    </source>
</evidence>
<feature type="region of interest" description="Disordered" evidence="1">
    <location>
        <begin position="1777"/>
        <end position="1806"/>
    </location>
</feature>
<dbReference type="GO" id="GO:0036396">
    <property type="term" value="C:RNA N6-methyladenosine methyltransferase complex"/>
    <property type="evidence" value="ECO:0007669"/>
    <property type="project" value="TreeGrafter"/>
</dbReference>
<comment type="caution">
    <text evidence="2">The sequence shown here is derived from an EMBL/GenBank/DDBJ whole genome shotgun (WGS) entry which is preliminary data.</text>
</comment>
<dbReference type="SMR" id="A0AA38BR43"/>
<organism evidence="2 3">
    <name type="scientific">Taxus chinensis</name>
    <name type="common">Chinese yew</name>
    <name type="synonym">Taxus wallichiana var. chinensis</name>
    <dbReference type="NCBI Taxonomy" id="29808"/>
    <lineage>
        <taxon>Eukaryota</taxon>
        <taxon>Viridiplantae</taxon>
        <taxon>Streptophyta</taxon>
        <taxon>Embryophyta</taxon>
        <taxon>Tracheophyta</taxon>
        <taxon>Spermatophyta</taxon>
        <taxon>Pinopsida</taxon>
        <taxon>Pinidae</taxon>
        <taxon>Conifers II</taxon>
        <taxon>Cupressales</taxon>
        <taxon>Taxaceae</taxon>
        <taxon>Taxus</taxon>
    </lineage>
</organism>
<feature type="region of interest" description="Disordered" evidence="1">
    <location>
        <begin position="1535"/>
        <end position="1650"/>
    </location>
</feature>